<proteinExistence type="predicted"/>
<dbReference type="EMBL" id="CM042014">
    <property type="protein sequence ID" value="KAI3724308.1"/>
    <property type="molecule type" value="Genomic_DNA"/>
</dbReference>
<sequence>MSNLEDESAMCVPGDSFVGCDKSSEDLVNQVSYPIFPPSATSSAIMLLLVIIAAKTLIDLTLDLTHSRPSAHTIEVCVSVEYDLLSPLFTVDYVMEKAVEVIDIEKLAKDLENSSPLAIMDEALEKYGNDIAIAFSYRYTINGPKHLLQMEKKKYPVGAEHYELYEEIGQRVSASVFRAMCIPNKEIVAVKVLDFERSNIDLSLDCSGVYLLLQRCLLIADVTIGVALTERNIDMTGLFETMTLETGFEVFAGMDNGSKKRPVSTD</sequence>
<comment type="caution">
    <text evidence="1">The sequence shown here is derived from an EMBL/GenBank/DDBJ whole genome shotgun (WGS) entry which is preliminary data.</text>
</comment>
<organism evidence="1 2">
    <name type="scientific">Cichorium intybus</name>
    <name type="common">Chicory</name>
    <dbReference type="NCBI Taxonomy" id="13427"/>
    <lineage>
        <taxon>Eukaryota</taxon>
        <taxon>Viridiplantae</taxon>
        <taxon>Streptophyta</taxon>
        <taxon>Embryophyta</taxon>
        <taxon>Tracheophyta</taxon>
        <taxon>Spermatophyta</taxon>
        <taxon>Magnoliopsida</taxon>
        <taxon>eudicotyledons</taxon>
        <taxon>Gunneridae</taxon>
        <taxon>Pentapetalae</taxon>
        <taxon>asterids</taxon>
        <taxon>campanulids</taxon>
        <taxon>Asterales</taxon>
        <taxon>Asteraceae</taxon>
        <taxon>Cichorioideae</taxon>
        <taxon>Cichorieae</taxon>
        <taxon>Cichoriinae</taxon>
        <taxon>Cichorium</taxon>
    </lineage>
</organism>
<reference evidence="1 2" key="2">
    <citation type="journal article" date="2022" name="Mol. Ecol. Resour.">
        <title>The genomes of chicory, endive, great burdock and yacon provide insights into Asteraceae paleo-polyploidization history and plant inulin production.</title>
        <authorList>
            <person name="Fan W."/>
            <person name="Wang S."/>
            <person name="Wang H."/>
            <person name="Wang A."/>
            <person name="Jiang F."/>
            <person name="Liu H."/>
            <person name="Zhao H."/>
            <person name="Xu D."/>
            <person name="Zhang Y."/>
        </authorList>
    </citation>
    <scope>NUCLEOTIDE SEQUENCE [LARGE SCALE GENOMIC DNA]</scope>
    <source>
        <strain evidence="2">cv. Punajuju</strain>
        <tissue evidence="1">Leaves</tissue>
    </source>
</reference>
<gene>
    <name evidence="1" type="ORF">L2E82_36080</name>
</gene>
<reference evidence="2" key="1">
    <citation type="journal article" date="2022" name="Mol. Ecol. Resour.">
        <title>The genomes of chicory, endive, great burdock and yacon provide insights into Asteraceae palaeo-polyploidization history and plant inulin production.</title>
        <authorList>
            <person name="Fan W."/>
            <person name="Wang S."/>
            <person name="Wang H."/>
            <person name="Wang A."/>
            <person name="Jiang F."/>
            <person name="Liu H."/>
            <person name="Zhao H."/>
            <person name="Xu D."/>
            <person name="Zhang Y."/>
        </authorList>
    </citation>
    <scope>NUCLEOTIDE SEQUENCE [LARGE SCALE GENOMIC DNA]</scope>
    <source>
        <strain evidence="2">cv. Punajuju</strain>
    </source>
</reference>
<dbReference type="Proteomes" id="UP001055811">
    <property type="component" value="Linkage Group LG06"/>
</dbReference>
<evidence type="ECO:0000313" key="1">
    <source>
        <dbReference type="EMBL" id="KAI3724308.1"/>
    </source>
</evidence>
<keyword evidence="2" id="KW-1185">Reference proteome</keyword>
<accession>A0ACB9BQP7</accession>
<name>A0ACB9BQP7_CICIN</name>
<protein>
    <submittedName>
        <fullName evidence="1">Uncharacterized protein</fullName>
    </submittedName>
</protein>
<evidence type="ECO:0000313" key="2">
    <source>
        <dbReference type="Proteomes" id="UP001055811"/>
    </source>
</evidence>